<evidence type="ECO:0000313" key="2">
    <source>
        <dbReference type="EMBL" id="UOE43733.1"/>
    </source>
</evidence>
<feature type="compositionally biased region" description="Polar residues" evidence="1">
    <location>
        <begin position="155"/>
        <end position="177"/>
    </location>
</feature>
<keyword evidence="3" id="KW-1185">Reference proteome</keyword>
<evidence type="ECO:0000256" key="1">
    <source>
        <dbReference type="SAM" id="MobiDB-lite"/>
    </source>
</evidence>
<organism evidence="2 3">
    <name type="scientific">Agromyces larvae</name>
    <dbReference type="NCBI Taxonomy" id="2929802"/>
    <lineage>
        <taxon>Bacteria</taxon>
        <taxon>Bacillati</taxon>
        <taxon>Actinomycetota</taxon>
        <taxon>Actinomycetes</taxon>
        <taxon>Micrococcales</taxon>
        <taxon>Microbacteriaceae</taxon>
        <taxon>Agromyces</taxon>
    </lineage>
</organism>
<evidence type="ECO:0008006" key="4">
    <source>
        <dbReference type="Google" id="ProtNLM"/>
    </source>
</evidence>
<reference evidence="2 3" key="1">
    <citation type="submission" date="2022-03" db="EMBL/GenBank/DDBJ databases">
        <title>Mucilaginibacter sp. isolated from the gut of Protaetia brevitarsis seulensis larvae.</title>
        <authorList>
            <person name="Won M."/>
            <person name="Kim S.-J."/>
            <person name="Kwon S.-W."/>
        </authorList>
    </citation>
    <scope>NUCLEOTIDE SEQUENCE [LARGE SCALE GENOMIC DNA]</scope>
    <source>
        <strain evidence="2 3">CFWR-12</strain>
    </source>
</reference>
<sequence>MTIDSDGELIRDRLWFEDGFVTVPNSWARDPMITHQARGLLLQITSHKPGFQVSIRALVSGAINGRDAIQAQLNELIRAGYIVREERRVHGMKRYRYRLCDPHAPVDNSGQASFDLDTMADENPRSAPRPGFQDTENPDTENQILKTRTLKKNYLKNTSTGSVPEVTTEQPVDNSPESAGVQGDAEAQSATPSDALPAEWACPRRRGTQPHVWLESGYCRDCGTRVPEVVHA</sequence>
<gene>
    <name evidence="2" type="ORF">MTO99_16415</name>
</gene>
<proteinExistence type="predicted"/>
<accession>A0ABY4BWX8</accession>
<evidence type="ECO:0000313" key="3">
    <source>
        <dbReference type="Proteomes" id="UP000832097"/>
    </source>
</evidence>
<feature type="region of interest" description="Disordered" evidence="1">
    <location>
        <begin position="106"/>
        <end position="202"/>
    </location>
</feature>
<dbReference type="EMBL" id="CP094528">
    <property type="protein sequence ID" value="UOE43733.1"/>
    <property type="molecule type" value="Genomic_DNA"/>
</dbReference>
<dbReference type="Proteomes" id="UP000832097">
    <property type="component" value="Chromosome"/>
</dbReference>
<protein>
    <recommendedName>
        <fullName evidence="4">Helix-turn-helix domain-containing protein</fullName>
    </recommendedName>
</protein>
<dbReference type="RefSeq" id="WP_243554904.1">
    <property type="nucleotide sequence ID" value="NZ_CP094528.1"/>
</dbReference>
<name>A0ABY4BWX8_9MICO</name>